<accession>A0ABT1E9N4</accession>
<comment type="caution">
    <text evidence="1">The sequence shown here is derived from an EMBL/GenBank/DDBJ whole genome shotgun (WGS) entry which is preliminary data.</text>
</comment>
<dbReference type="RefSeq" id="WP_262066320.1">
    <property type="nucleotide sequence ID" value="NZ_JAMXOD010000011.1"/>
</dbReference>
<protein>
    <recommendedName>
        <fullName evidence="3">Flagellar protein FliT</fullName>
    </recommendedName>
</protein>
<sequence>MIENLYQRKSRHLKEVWQLTKDLGDAIGNDDKVVMQMILSQRGKELEKIAQVDEQIQQILDQFNDAQLKEAKKLIDRHTKKMMRTWSETVELDRRLNSRLAGKDSFYSDSTQTGPPL</sequence>
<evidence type="ECO:0008006" key="3">
    <source>
        <dbReference type="Google" id="ProtNLM"/>
    </source>
</evidence>
<dbReference type="Proteomes" id="UP001523566">
    <property type="component" value="Unassembled WGS sequence"/>
</dbReference>
<organism evidence="1 2">
    <name type="scientific">Aequitasia blattaphilus</name>
    <dbReference type="NCBI Taxonomy" id="2949332"/>
    <lineage>
        <taxon>Bacteria</taxon>
        <taxon>Bacillati</taxon>
        <taxon>Bacillota</taxon>
        <taxon>Clostridia</taxon>
        <taxon>Lachnospirales</taxon>
        <taxon>Lachnospiraceae</taxon>
        <taxon>Aequitasia</taxon>
    </lineage>
</organism>
<name>A0ABT1E9N4_9FIRM</name>
<gene>
    <name evidence="1" type="ORF">NK125_08930</name>
</gene>
<dbReference type="EMBL" id="JAMZFW010000011">
    <property type="protein sequence ID" value="MCP1102535.1"/>
    <property type="molecule type" value="Genomic_DNA"/>
</dbReference>
<keyword evidence="2" id="KW-1185">Reference proteome</keyword>
<evidence type="ECO:0000313" key="2">
    <source>
        <dbReference type="Proteomes" id="UP001523566"/>
    </source>
</evidence>
<reference evidence="1 2" key="1">
    <citation type="journal article" date="2022" name="Genome Biol. Evol.">
        <title>Host diet, physiology and behaviors set the stage for Lachnospiraceae cladogenesis.</title>
        <authorList>
            <person name="Vera-Ponce De Leon A."/>
            <person name="Schneider M."/>
            <person name="Jahnes B.C."/>
            <person name="Sadowski V."/>
            <person name="Camuy-Velez L.A."/>
            <person name="Duan J."/>
            <person name="Sabree Z.L."/>
        </authorList>
    </citation>
    <scope>NUCLEOTIDE SEQUENCE [LARGE SCALE GENOMIC DNA]</scope>
    <source>
        <strain evidence="1 2">PAL113</strain>
    </source>
</reference>
<proteinExistence type="predicted"/>
<evidence type="ECO:0000313" key="1">
    <source>
        <dbReference type="EMBL" id="MCP1102535.1"/>
    </source>
</evidence>